<dbReference type="InterPro" id="IPR037489">
    <property type="entry name" value="RAD52-like"/>
</dbReference>
<evidence type="ECO:0000256" key="2">
    <source>
        <dbReference type="ARBA" id="ARBA00022763"/>
    </source>
</evidence>
<dbReference type="Proteomes" id="UP001268256">
    <property type="component" value="Unassembled WGS sequence"/>
</dbReference>
<accession>A0AAE4FR15</accession>
<evidence type="ECO:0000313" key="5">
    <source>
        <dbReference type="Proteomes" id="UP001268256"/>
    </source>
</evidence>
<reference evidence="5" key="1">
    <citation type="submission" date="2023-07" db="EMBL/GenBank/DDBJ databases">
        <authorList>
            <person name="Luz R."/>
            <person name="Cordeiro R."/>
            <person name="Fonseca A."/>
            <person name="Goncalves V."/>
        </authorList>
    </citation>
    <scope>NUCLEOTIDE SEQUENCE [LARGE SCALE GENOMIC DNA]</scope>
    <source>
        <strain evidence="5">BACA0444</strain>
    </source>
</reference>
<evidence type="ECO:0008006" key="6">
    <source>
        <dbReference type="Google" id="ProtNLM"/>
    </source>
</evidence>
<proteinExistence type="inferred from homology"/>
<organism evidence="4 5">
    <name type="scientific">Pseudocalidococcus azoricus BACA0444</name>
    <dbReference type="NCBI Taxonomy" id="2918990"/>
    <lineage>
        <taxon>Bacteria</taxon>
        <taxon>Bacillati</taxon>
        <taxon>Cyanobacteriota</taxon>
        <taxon>Cyanophyceae</taxon>
        <taxon>Acaryochloridales</taxon>
        <taxon>Thermosynechococcaceae</taxon>
        <taxon>Pseudocalidococcus</taxon>
        <taxon>Pseudocalidococcus azoricus</taxon>
    </lineage>
</organism>
<comment type="caution">
    <text evidence="4">The sequence shown here is derived from an EMBL/GenBank/DDBJ whole genome shotgun (WGS) entry which is preliminary data.</text>
</comment>
<evidence type="ECO:0000256" key="1">
    <source>
        <dbReference type="ARBA" id="ARBA00006638"/>
    </source>
</evidence>
<dbReference type="InterPro" id="IPR041247">
    <property type="entry name" value="Rad52_fam"/>
</dbReference>
<name>A0AAE4FR15_9CYAN</name>
<dbReference type="EMBL" id="JAVMIP010000003">
    <property type="protein sequence ID" value="MDS3860153.1"/>
    <property type="molecule type" value="Genomic_DNA"/>
</dbReference>
<dbReference type="GO" id="GO:0000724">
    <property type="term" value="P:double-strand break repair via homologous recombination"/>
    <property type="evidence" value="ECO:0007669"/>
    <property type="project" value="InterPro"/>
</dbReference>
<dbReference type="AlphaFoldDB" id="A0AAE4FR15"/>
<protein>
    <recommendedName>
        <fullName evidence="6">DUF1071 domain-containing protein</fullName>
    </recommendedName>
</protein>
<dbReference type="PANTHER" id="PTHR34050:SF3">
    <property type="entry name" value="DNA REPAIR RAD52-LIKE PROTEIN 2, CHLOROPLASTIC"/>
    <property type="match status" value="1"/>
</dbReference>
<comment type="similarity">
    <text evidence="1">Belongs to the RAD52 family.</text>
</comment>
<sequence length="245" mass="27225">MNATVATAPIHARVAYISEPKPSKYGDGYYCSILFRDLSKSDDDESGKIWKNLDTNAACDYLIDDIVALHPETDDKGKTHHRIELIQQATGEAQPGPKPIAVKNHPVNAVISTEPNPEPPSKPGEWSLKQIQSALSRPLPQALLASKKMGGRDITYIPWYQVNRILDKYCPGWTWQIVRMELTSKQLFMVGELAVHTRDGLVVRSASGREDLDCSSYGDPSSNAESMAFRRCAAKFGLGLYLYDK</sequence>
<dbReference type="GO" id="GO:0003677">
    <property type="term" value="F:DNA binding"/>
    <property type="evidence" value="ECO:0007669"/>
    <property type="project" value="InterPro"/>
</dbReference>
<evidence type="ECO:0000313" key="4">
    <source>
        <dbReference type="EMBL" id="MDS3860153.1"/>
    </source>
</evidence>
<evidence type="ECO:0000256" key="3">
    <source>
        <dbReference type="ARBA" id="ARBA00023204"/>
    </source>
</evidence>
<keyword evidence="2" id="KW-0227">DNA damage</keyword>
<gene>
    <name evidence="4" type="ORF">RIF25_04975</name>
</gene>
<keyword evidence="5" id="KW-1185">Reference proteome</keyword>
<keyword evidence="3" id="KW-0234">DNA repair</keyword>
<dbReference type="PANTHER" id="PTHR34050">
    <property type="entry name" value="DNA REPAIR RAD52-LIKE PROTEIN 2, CHLOROPLASTIC"/>
    <property type="match status" value="1"/>
</dbReference>
<dbReference type="Pfam" id="PF04098">
    <property type="entry name" value="Rad52_Rad22"/>
    <property type="match status" value="1"/>
</dbReference>
<dbReference type="RefSeq" id="WP_322877439.1">
    <property type="nucleotide sequence ID" value="NZ_JAVMIP010000003.1"/>
</dbReference>